<evidence type="ECO:0000313" key="2">
    <source>
        <dbReference type="Proteomes" id="UP000003786"/>
    </source>
</evidence>
<dbReference type="Proteomes" id="UP000003786">
    <property type="component" value="Chromosome 2"/>
</dbReference>
<accession>J4C8B9</accession>
<dbReference type="KEGG" id="tot:TOT_020000773"/>
<dbReference type="EMBL" id="AP011947">
    <property type="protein sequence ID" value="BAM40518.1"/>
    <property type="molecule type" value="Genomic_DNA"/>
</dbReference>
<proteinExistence type="predicted"/>
<protein>
    <submittedName>
        <fullName evidence="1">Uncharacterized protein</fullName>
    </submittedName>
</protein>
<sequence length="35" mass="3825">MATGLLSTLVTPPDHCNHFCGSCAFVSLRLTTFHF</sequence>
<keyword evidence="2" id="KW-1185">Reference proteome</keyword>
<organism evidence="1 2">
    <name type="scientific">Theileria orientalis strain Shintoku</name>
    <dbReference type="NCBI Taxonomy" id="869250"/>
    <lineage>
        <taxon>Eukaryota</taxon>
        <taxon>Sar</taxon>
        <taxon>Alveolata</taxon>
        <taxon>Apicomplexa</taxon>
        <taxon>Aconoidasida</taxon>
        <taxon>Piroplasmida</taxon>
        <taxon>Theileriidae</taxon>
        <taxon>Theileria</taxon>
    </lineage>
</organism>
<dbReference type="VEuPathDB" id="PiroplasmaDB:TOT_020000773"/>
<name>J4C8B9_THEOR</name>
<evidence type="ECO:0000313" key="1">
    <source>
        <dbReference type="EMBL" id="BAM40518.1"/>
    </source>
</evidence>
<dbReference type="AlphaFoldDB" id="J4C8B9"/>
<dbReference type="GeneID" id="20714893"/>
<reference evidence="1 2" key="1">
    <citation type="journal article" date="2012" name="MBio">
        <title>Comparative genome analysis of three eukaryotic parasites with differing abilities to transform leukocytes reveals key mediators of Theileria-induced leukocyte transformation.</title>
        <authorList>
            <person name="Hayashida K."/>
            <person name="Hara Y."/>
            <person name="Abe T."/>
            <person name="Yamasaki C."/>
            <person name="Toyoda A."/>
            <person name="Kosuge T."/>
            <person name="Suzuki Y."/>
            <person name="Sato Y."/>
            <person name="Kawashima S."/>
            <person name="Katayama T."/>
            <person name="Wakaguri H."/>
            <person name="Inoue N."/>
            <person name="Homma K."/>
            <person name="Tada-Umezaki M."/>
            <person name="Yagi Y."/>
            <person name="Fujii Y."/>
            <person name="Habara T."/>
            <person name="Kanehisa M."/>
            <person name="Watanabe H."/>
            <person name="Ito K."/>
            <person name="Gojobori T."/>
            <person name="Sugawara H."/>
            <person name="Imanishi T."/>
            <person name="Weir W."/>
            <person name="Gardner M."/>
            <person name="Pain A."/>
            <person name="Shiels B."/>
            <person name="Hattori M."/>
            <person name="Nene V."/>
            <person name="Sugimoto C."/>
        </authorList>
    </citation>
    <scope>NUCLEOTIDE SEQUENCE [LARGE SCALE GENOMIC DNA]</scope>
    <source>
        <strain evidence="1 2">Shintoku</strain>
    </source>
</reference>
<dbReference type="RefSeq" id="XP_009690819.1">
    <property type="nucleotide sequence ID" value="XM_009692524.1"/>
</dbReference>
<gene>
    <name evidence="1" type="ORF">TOT_020000773</name>
</gene>